<accession>A0A4P8XUV9</accession>
<dbReference type="Proteomes" id="UP000301475">
    <property type="component" value="Chromosome"/>
</dbReference>
<reference evidence="5 6" key="1">
    <citation type="submission" date="2019-04" db="EMBL/GenBank/DDBJ databases">
        <authorList>
            <person name="Embree M."/>
            <person name="Gaffney J.R."/>
        </authorList>
    </citation>
    <scope>NUCLEOTIDE SEQUENCE [LARGE SCALE GENOMIC DNA]</scope>
    <source>
        <strain evidence="5 6">JE7A12</strain>
    </source>
</reference>
<dbReference type="Gene3D" id="3.90.550.10">
    <property type="entry name" value="Spore Coat Polysaccharide Biosynthesis Protein SpsA, Chain A"/>
    <property type="match status" value="1"/>
</dbReference>
<dbReference type="Pfam" id="PF00535">
    <property type="entry name" value="Glycos_transf_2"/>
    <property type="match status" value="1"/>
</dbReference>
<keyword evidence="2 5" id="KW-0808">Transferase</keyword>
<name>A0A4P8XUV9_9FIRM</name>
<dbReference type="EMBL" id="CP039381">
    <property type="protein sequence ID" value="QCT06164.1"/>
    <property type="molecule type" value="Genomic_DNA"/>
</dbReference>
<evidence type="ECO:0000256" key="2">
    <source>
        <dbReference type="ARBA" id="ARBA00022679"/>
    </source>
</evidence>
<keyword evidence="6" id="KW-1185">Reference proteome</keyword>
<dbReference type="PANTHER" id="PTHR22916:SF51">
    <property type="entry name" value="GLYCOSYLTRANSFERASE EPSH-RELATED"/>
    <property type="match status" value="1"/>
</dbReference>
<dbReference type="CDD" id="cd00761">
    <property type="entry name" value="Glyco_tranf_GTA_type"/>
    <property type="match status" value="1"/>
</dbReference>
<evidence type="ECO:0000256" key="3">
    <source>
        <dbReference type="SAM" id="Coils"/>
    </source>
</evidence>
<organism evidence="5 6">
    <name type="scientific">Ruminococcus bovis</name>
    <dbReference type="NCBI Taxonomy" id="2564099"/>
    <lineage>
        <taxon>Bacteria</taxon>
        <taxon>Bacillati</taxon>
        <taxon>Bacillota</taxon>
        <taxon>Clostridia</taxon>
        <taxon>Eubacteriales</taxon>
        <taxon>Oscillospiraceae</taxon>
        <taxon>Ruminococcus</taxon>
    </lineage>
</organism>
<dbReference type="KEGG" id="ruj:E5Z56_01720"/>
<protein>
    <submittedName>
        <fullName evidence="5">Glycosyltransferase</fullName>
    </submittedName>
</protein>
<gene>
    <name evidence="5" type="ORF">E5Z56_01720</name>
</gene>
<evidence type="ECO:0000313" key="6">
    <source>
        <dbReference type="Proteomes" id="UP000301475"/>
    </source>
</evidence>
<feature type="domain" description="Glycosyltransferase 2-like" evidence="4">
    <location>
        <begin position="7"/>
        <end position="156"/>
    </location>
</feature>
<feature type="coiled-coil region" evidence="3">
    <location>
        <begin position="263"/>
        <end position="290"/>
    </location>
</feature>
<dbReference type="OrthoDB" id="1640114at2"/>
<keyword evidence="1" id="KW-0328">Glycosyltransferase</keyword>
<evidence type="ECO:0000256" key="1">
    <source>
        <dbReference type="ARBA" id="ARBA00022676"/>
    </source>
</evidence>
<dbReference type="AlphaFoldDB" id="A0A4P8XUV9"/>
<evidence type="ECO:0000259" key="4">
    <source>
        <dbReference type="Pfam" id="PF00535"/>
    </source>
</evidence>
<dbReference type="InterPro" id="IPR029044">
    <property type="entry name" value="Nucleotide-diphossugar_trans"/>
</dbReference>
<dbReference type="PANTHER" id="PTHR22916">
    <property type="entry name" value="GLYCOSYLTRANSFERASE"/>
    <property type="match status" value="1"/>
</dbReference>
<sequence>MESNLISIIVPAYNIAKYLPRCLDSILNQTYSNLEVIVVSDGSTDGTNDVIKEYAEKDSRVVPVFKENSGVSDTRNKGLDIAKGDYIGFVDGDDYIEPNMYEILLNNAIENDADISHCGYQMIFPSRVDYYYNTGKKVIQDNKKGIRDIIVGDYVEPSPCIKIYKNSILTDIRMPQNIKINEDVLFNFYAFTKSKKSVYEDLPLYHYILRKGSAATSKVNTNKLYDPIKVRKEIFEFCLKNYDKEIQSLAYTSYLNAVISLYRTIKNNKLKDEKNNAKKYKNDIKQIKERLPLSKRTKIEKMLFLHFTPLHMFVYKVYDKFISKNSNKYEVK</sequence>
<dbReference type="SUPFAM" id="SSF53448">
    <property type="entry name" value="Nucleotide-diphospho-sugar transferases"/>
    <property type="match status" value="1"/>
</dbReference>
<dbReference type="GO" id="GO:0016757">
    <property type="term" value="F:glycosyltransferase activity"/>
    <property type="evidence" value="ECO:0007669"/>
    <property type="project" value="UniProtKB-KW"/>
</dbReference>
<dbReference type="InterPro" id="IPR001173">
    <property type="entry name" value="Glyco_trans_2-like"/>
</dbReference>
<proteinExistence type="predicted"/>
<keyword evidence="3" id="KW-0175">Coiled coil</keyword>
<evidence type="ECO:0000313" key="5">
    <source>
        <dbReference type="EMBL" id="QCT06164.1"/>
    </source>
</evidence>
<dbReference type="RefSeq" id="WP_138156256.1">
    <property type="nucleotide sequence ID" value="NZ_CP039381.1"/>
</dbReference>